<dbReference type="InterPro" id="IPR003838">
    <property type="entry name" value="ABC3_permease_C"/>
</dbReference>
<organism evidence="8 9">
    <name type="scientific">Parapedobacter deserti</name>
    <dbReference type="NCBI Taxonomy" id="1912957"/>
    <lineage>
        <taxon>Bacteria</taxon>
        <taxon>Pseudomonadati</taxon>
        <taxon>Bacteroidota</taxon>
        <taxon>Sphingobacteriia</taxon>
        <taxon>Sphingobacteriales</taxon>
        <taxon>Sphingobacteriaceae</taxon>
        <taxon>Parapedobacter</taxon>
    </lineage>
</organism>
<keyword evidence="3 6" id="KW-0812">Transmembrane</keyword>
<dbReference type="Proteomes" id="UP001595526">
    <property type="component" value="Unassembled WGS sequence"/>
</dbReference>
<evidence type="ECO:0000256" key="1">
    <source>
        <dbReference type="ARBA" id="ARBA00004651"/>
    </source>
</evidence>
<keyword evidence="4 6" id="KW-1133">Transmembrane helix</keyword>
<dbReference type="EMBL" id="JBHRTA010000003">
    <property type="protein sequence ID" value="MFC3196058.1"/>
    <property type="molecule type" value="Genomic_DNA"/>
</dbReference>
<comment type="subcellular location">
    <subcellularLocation>
        <location evidence="1">Cell membrane</location>
        <topology evidence="1">Multi-pass membrane protein</topology>
    </subcellularLocation>
</comment>
<evidence type="ECO:0000313" key="9">
    <source>
        <dbReference type="Proteomes" id="UP001595526"/>
    </source>
</evidence>
<feature type="domain" description="ABC3 transporter permease C-terminal" evidence="7">
    <location>
        <begin position="21"/>
        <end position="83"/>
    </location>
</feature>
<gene>
    <name evidence="8" type="ORF">ACFOET_00395</name>
</gene>
<keyword evidence="9" id="KW-1185">Reference proteome</keyword>
<evidence type="ECO:0000256" key="4">
    <source>
        <dbReference type="ARBA" id="ARBA00022989"/>
    </source>
</evidence>
<keyword evidence="5 6" id="KW-0472">Membrane</keyword>
<sequence length="98" mass="11342">MINNHFRIAWRNILRNRVHSTIVMAMFTTQRRVKEIGIRKVLGASVSSILTLLAKDFVKLTLLALVVACPVAWWAMDRWLTDFAYRIDIQCGCLPWPV</sequence>
<keyword evidence="2" id="KW-1003">Cell membrane</keyword>
<proteinExistence type="predicted"/>
<evidence type="ECO:0000256" key="2">
    <source>
        <dbReference type="ARBA" id="ARBA00022475"/>
    </source>
</evidence>
<reference evidence="9" key="1">
    <citation type="journal article" date="2019" name="Int. J. Syst. Evol. Microbiol.">
        <title>The Global Catalogue of Microorganisms (GCM) 10K type strain sequencing project: providing services to taxonomists for standard genome sequencing and annotation.</title>
        <authorList>
            <consortium name="The Broad Institute Genomics Platform"/>
            <consortium name="The Broad Institute Genome Sequencing Center for Infectious Disease"/>
            <person name="Wu L."/>
            <person name="Ma J."/>
        </authorList>
    </citation>
    <scope>NUCLEOTIDE SEQUENCE [LARGE SCALE GENOMIC DNA]</scope>
    <source>
        <strain evidence="9">KCTC 52416</strain>
    </source>
</reference>
<feature type="transmembrane region" description="Helical" evidence="6">
    <location>
        <begin position="57"/>
        <end position="76"/>
    </location>
</feature>
<protein>
    <submittedName>
        <fullName evidence="8">ABC transporter permease</fullName>
    </submittedName>
</protein>
<accession>A0ABV7JIG9</accession>
<evidence type="ECO:0000256" key="6">
    <source>
        <dbReference type="SAM" id="Phobius"/>
    </source>
</evidence>
<evidence type="ECO:0000256" key="5">
    <source>
        <dbReference type="ARBA" id="ARBA00023136"/>
    </source>
</evidence>
<comment type="caution">
    <text evidence="8">The sequence shown here is derived from an EMBL/GenBank/DDBJ whole genome shotgun (WGS) entry which is preliminary data.</text>
</comment>
<evidence type="ECO:0000259" key="7">
    <source>
        <dbReference type="Pfam" id="PF02687"/>
    </source>
</evidence>
<evidence type="ECO:0000256" key="3">
    <source>
        <dbReference type="ARBA" id="ARBA00022692"/>
    </source>
</evidence>
<name>A0ABV7JIG9_9SPHI</name>
<dbReference type="RefSeq" id="WP_379018396.1">
    <property type="nucleotide sequence ID" value="NZ_JBHRTA010000003.1"/>
</dbReference>
<dbReference type="Pfam" id="PF02687">
    <property type="entry name" value="FtsX"/>
    <property type="match status" value="1"/>
</dbReference>
<evidence type="ECO:0000313" key="8">
    <source>
        <dbReference type="EMBL" id="MFC3196058.1"/>
    </source>
</evidence>